<accession>A0ABV8U812</accession>
<gene>
    <name evidence="4" type="ORF">ACFO5Q_03475</name>
</gene>
<evidence type="ECO:0000256" key="3">
    <source>
        <dbReference type="SAM" id="Phobius"/>
    </source>
</evidence>
<evidence type="ECO:0000313" key="5">
    <source>
        <dbReference type="Proteomes" id="UP001595776"/>
    </source>
</evidence>
<keyword evidence="3" id="KW-0472">Membrane</keyword>
<proteinExistence type="predicted"/>
<protein>
    <recommendedName>
        <fullName evidence="6">Inner membrane protein</fullName>
    </recommendedName>
</protein>
<feature type="transmembrane region" description="Helical" evidence="3">
    <location>
        <begin position="67"/>
        <end position="85"/>
    </location>
</feature>
<feature type="compositionally biased region" description="Polar residues" evidence="2">
    <location>
        <begin position="39"/>
        <end position="56"/>
    </location>
</feature>
<keyword evidence="5" id="KW-1185">Reference proteome</keyword>
<sequence>MSDKDTDKAPDAASDKPDEPEIIEATIIDETPEPERASQGKSSDTSAAKSSGTTSPKKADMGTGTKLAWGLVGLMGAFGAGVYFAPRFAPGLASLGINLAPPPANTSAQTTFDSKPLEDAVEDLKAAFARQQEILAQQAEDLKAASAARDALQADLNQLAAAGAGGTAAPSVAPERLASLQAEITRLTDDVARLSTLSNEADPGVVELKGALALARSEAASLKARLKAVEDTLSSVQAGALEASPRGRIVLALGRMRDRALTGQPFGADLGALRPDFAALPALDQQMIGADIGYLESHAGGIASYDTLVAEFDGVAAAAVNAADKAEGSFLANLFSSRRTDAGATGLDAELVKAERLLLARDVAGAAKVLAGLEGPALEATATWRSRAEAYAGVSRAFDRLIARVSSSTVPLPIGQMTGGGQ</sequence>
<keyword evidence="3" id="KW-1133">Transmembrane helix</keyword>
<reference evidence="5" key="1">
    <citation type="journal article" date="2019" name="Int. J. Syst. Evol. Microbiol.">
        <title>The Global Catalogue of Microorganisms (GCM) 10K type strain sequencing project: providing services to taxonomists for standard genome sequencing and annotation.</title>
        <authorList>
            <consortium name="The Broad Institute Genomics Platform"/>
            <consortium name="The Broad Institute Genome Sequencing Center for Infectious Disease"/>
            <person name="Wu L."/>
            <person name="Ma J."/>
        </authorList>
    </citation>
    <scope>NUCLEOTIDE SEQUENCE [LARGE SCALE GENOMIC DNA]</scope>
    <source>
        <strain evidence="5">CGMCC 1.15304</strain>
    </source>
</reference>
<feature type="region of interest" description="Disordered" evidence="2">
    <location>
        <begin position="1"/>
        <end position="62"/>
    </location>
</feature>
<comment type="caution">
    <text evidence="4">The sequence shown here is derived from an EMBL/GenBank/DDBJ whole genome shotgun (WGS) entry which is preliminary data.</text>
</comment>
<organism evidence="4 5">
    <name type="scientific">Kordiimonas lipolytica</name>
    <dbReference type="NCBI Taxonomy" id="1662421"/>
    <lineage>
        <taxon>Bacteria</taxon>
        <taxon>Pseudomonadati</taxon>
        <taxon>Pseudomonadota</taxon>
        <taxon>Alphaproteobacteria</taxon>
        <taxon>Kordiimonadales</taxon>
        <taxon>Kordiimonadaceae</taxon>
        <taxon>Kordiimonas</taxon>
    </lineage>
</organism>
<evidence type="ECO:0008006" key="6">
    <source>
        <dbReference type="Google" id="ProtNLM"/>
    </source>
</evidence>
<name>A0ABV8U812_9PROT</name>
<evidence type="ECO:0000313" key="4">
    <source>
        <dbReference type="EMBL" id="MFC4346901.1"/>
    </source>
</evidence>
<dbReference type="Proteomes" id="UP001595776">
    <property type="component" value="Unassembled WGS sequence"/>
</dbReference>
<evidence type="ECO:0000256" key="2">
    <source>
        <dbReference type="SAM" id="MobiDB-lite"/>
    </source>
</evidence>
<keyword evidence="1" id="KW-0175">Coiled coil</keyword>
<keyword evidence="3" id="KW-0812">Transmembrane</keyword>
<feature type="coiled-coil region" evidence="1">
    <location>
        <begin position="135"/>
        <end position="232"/>
    </location>
</feature>
<dbReference type="RefSeq" id="WP_156431932.1">
    <property type="nucleotide sequence ID" value="NZ_JBHSCR010000001.1"/>
</dbReference>
<feature type="compositionally biased region" description="Basic and acidic residues" evidence="2">
    <location>
        <begin position="1"/>
        <end position="19"/>
    </location>
</feature>
<evidence type="ECO:0000256" key="1">
    <source>
        <dbReference type="SAM" id="Coils"/>
    </source>
</evidence>
<dbReference type="EMBL" id="JBHSCR010000001">
    <property type="protein sequence ID" value="MFC4346901.1"/>
    <property type="molecule type" value="Genomic_DNA"/>
</dbReference>